<dbReference type="GO" id="GO:0043822">
    <property type="term" value="F:ribonuclease M5 activity"/>
    <property type="evidence" value="ECO:0007669"/>
    <property type="project" value="UniProtKB-EC"/>
</dbReference>
<dbReference type="InterPro" id="IPR006171">
    <property type="entry name" value="TOPRIM_dom"/>
</dbReference>
<organism evidence="2">
    <name type="scientific">bioreactor metagenome</name>
    <dbReference type="NCBI Taxonomy" id="1076179"/>
    <lineage>
        <taxon>unclassified sequences</taxon>
        <taxon>metagenomes</taxon>
        <taxon>ecological metagenomes</taxon>
    </lineage>
</organism>
<protein>
    <submittedName>
        <fullName evidence="2">Ribonuclease M5</fullName>
        <ecNumber evidence="2">3.1.26.8</ecNumber>
    </submittedName>
</protein>
<evidence type="ECO:0000313" key="2">
    <source>
        <dbReference type="EMBL" id="MPM49253.1"/>
    </source>
</evidence>
<proteinExistence type="predicted"/>
<dbReference type="Pfam" id="PF13331">
    <property type="entry name" value="DUF4093"/>
    <property type="match status" value="1"/>
</dbReference>
<dbReference type="SUPFAM" id="SSF110455">
    <property type="entry name" value="Toprim domain"/>
    <property type="match status" value="1"/>
</dbReference>
<feature type="domain" description="Toprim" evidence="1">
    <location>
        <begin position="4"/>
        <end position="79"/>
    </location>
</feature>
<dbReference type="PANTHER" id="PTHR39156">
    <property type="entry name" value="RIBONUCLEASE M5"/>
    <property type="match status" value="1"/>
</dbReference>
<dbReference type="GO" id="GO:0006364">
    <property type="term" value="P:rRNA processing"/>
    <property type="evidence" value="ECO:0007669"/>
    <property type="project" value="TreeGrafter"/>
</dbReference>
<dbReference type="PANTHER" id="PTHR39156:SF2">
    <property type="entry name" value="DNA PRIMASE (BACTERIAL TYPE) AND SMALL PRIMASE-LIKE PROTEINS"/>
    <property type="match status" value="1"/>
</dbReference>
<dbReference type="Pfam" id="PF13662">
    <property type="entry name" value="Toprim_4"/>
    <property type="match status" value="1"/>
</dbReference>
<keyword evidence="2" id="KW-0378">Hydrolase</keyword>
<dbReference type="SMART" id="SM00493">
    <property type="entry name" value="TOPRIM"/>
    <property type="match status" value="1"/>
</dbReference>
<sequence>MTVSEVIVVEGKYDRVRVLEAVSATVVEVGGFRIYKDKQMMDYLRKAAHERGVIILTDSDGAGFKIRGYLKGALQGARVSHAYIPAVPGRERRKETPSAEGLLGVEGISPEVILEALKKAGATEGRPIGDLTKFDLYDAGLLGKENSADRRRALAARLSLPPRLSSSALLDVLNLAVTREQFFILVNIGFEEDGNPMV</sequence>
<dbReference type="Gene3D" id="3.40.1360.10">
    <property type="match status" value="1"/>
</dbReference>
<name>A0A645AEI2_9ZZZZ</name>
<dbReference type="InterPro" id="IPR025156">
    <property type="entry name" value="RNase_M5_C"/>
</dbReference>
<gene>
    <name evidence="2" type="primary">rnmV_9</name>
    <name evidence="2" type="ORF">SDC9_95981</name>
</gene>
<accession>A0A645AEI2</accession>
<dbReference type="AlphaFoldDB" id="A0A645AEI2"/>
<comment type="caution">
    <text evidence="2">The sequence shown here is derived from an EMBL/GenBank/DDBJ whole genome shotgun (WGS) entry which is preliminary data.</text>
</comment>
<dbReference type="EMBL" id="VSSQ01012443">
    <property type="protein sequence ID" value="MPM49253.1"/>
    <property type="molecule type" value="Genomic_DNA"/>
</dbReference>
<evidence type="ECO:0000259" key="1">
    <source>
        <dbReference type="SMART" id="SM00493"/>
    </source>
</evidence>
<dbReference type="EC" id="3.1.26.8" evidence="2"/>
<reference evidence="2" key="1">
    <citation type="submission" date="2019-08" db="EMBL/GenBank/DDBJ databases">
        <authorList>
            <person name="Kucharzyk K."/>
            <person name="Murdoch R.W."/>
            <person name="Higgins S."/>
            <person name="Loffler F."/>
        </authorList>
    </citation>
    <scope>NUCLEOTIDE SEQUENCE</scope>
</reference>